<evidence type="ECO:0000256" key="2">
    <source>
        <dbReference type="SAM" id="MobiDB-lite"/>
    </source>
</evidence>
<name>A0A1H5FTS9_9ACTN</name>
<dbReference type="Gene3D" id="2.40.260.10">
    <property type="entry name" value="Sortase"/>
    <property type="match status" value="1"/>
</dbReference>
<feature type="compositionally biased region" description="Basic and acidic residues" evidence="2">
    <location>
        <begin position="1"/>
        <end position="15"/>
    </location>
</feature>
<feature type="region of interest" description="Disordered" evidence="2">
    <location>
        <begin position="1"/>
        <end position="39"/>
    </location>
</feature>
<dbReference type="STRING" id="67331.SAMN04490357_6795"/>
<dbReference type="AlphaFoldDB" id="A0A1H5FTS9"/>
<dbReference type="Pfam" id="PF04203">
    <property type="entry name" value="Sortase"/>
    <property type="match status" value="1"/>
</dbReference>
<keyword evidence="1" id="KW-0378">Hydrolase</keyword>
<evidence type="ECO:0000313" key="4">
    <source>
        <dbReference type="Proteomes" id="UP000182375"/>
    </source>
</evidence>
<dbReference type="Proteomes" id="UP000182375">
    <property type="component" value="Unassembled WGS sequence"/>
</dbReference>
<proteinExistence type="predicted"/>
<dbReference type="GeneID" id="95515816"/>
<evidence type="ECO:0000313" key="3">
    <source>
        <dbReference type="EMBL" id="SEE06554.1"/>
    </source>
</evidence>
<dbReference type="SUPFAM" id="SSF63817">
    <property type="entry name" value="Sortase"/>
    <property type="match status" value="1"/>
</dbReference>
<sequence length="244" mass="25830">MRIARDQRRSEREWHGPAPRPSPPARYAEEEEEEERRRRRAPWGVMALLLLSGLALLRNGSGEFDVGPPQPASAAAPDTRAPGTPAPTGLVPLGFSAVDRVRIPAINVDAPVTPVGLDASGAVSAPPPDDPDLAGWFTGAVSPGEKGTAVVVGHVDNKQGPAVFYGLGALRKGNRVDVLRKDGRTAVFEVYGVEVFSKSNFPGDRVYGSKGAPELRVITCGGDFSKQDGYEGNVVVFARLVAVA</sequence>
<reference evidence="3 4" key="1">
    <citation type="submission" date="2016-10" db="EMBL/GenBank/DDBJ databases">
        <authorList>
            <person name="de Groot N.N."/>
        </authorList>
    </citation>
    <scope>NUCLEOTIDE SEQUENCE [LARGE SCALE GENOMIC DNA]</scope>
    <source>
        <strain evidence="3 4">DSM 40306</strain>
    </source>
</reference>
<dbReference type="NCBIfam" id="NF033748">
    <property type="entry name" value="class_F_sortase"/>
    <property type="match status" value="1"/>
</dbReference>
<evidence type="ECO:0000256" key="1">
    <source>
        <dbReference type="ARBA" id="ARBA00022801"/>
    </source>
</evidence>
<dbReference type="RefSeq" id="WP_079172499.1">
    <property type="nucleotide sequence ID" value="NZ_FNTD01000004.1"/>
</dbReference>
<organism evidence="3 4">
    <name type="scientific">Streptomyces misionensis</name>
    <dbReference type="NCBI Taxonomy" id="67331"/>
    <lineage>
        <taxon>Bacteria</taxon>
        <taxon>Bacillati</taxon>
        <taxon>Actinomycetota</taxon>
        <taxon>Actinomycetes</taxon>
        <taxon>Kitasatosporales</taxon>
        <taxon>Streptomycetaceae</taxon>
        <taxon>Streptomyces</taxon>
    </lineage>
</organism>
<protein>
    <submittedName>
        <fullName evidence="3">Sortase family protein</fullName>
    </submittedName>
</protein>
<dbReference type="EMBL" id="FNTD01000004">
    <property type="protein sequence ID" value="SEE06554.1"/>
    <property type="molecule type" value="Genomic_DNA"/>
</dbReference>
<dbReference type="InterPro" id="IPR005754">
    <property type="entry name" value="Sortase"/>
</dbReference>
<dbReference type="CDD" id="cd05829">
    <property type="entry name" value="Sortase_F"/>
    <property type="match status" value="1"/>
</dbReference>
<dbReference type="InterPro" id="IPR023365">
    <property type="entry name" value="Sortase_dom-sf"/>
</dbReference>
<feature type="region of interest" description="Disordered" evidence="2">
    <location>
        <begin position="65"/>
        <end position="84"/>
    </location>
</feature>
<dbReference type="InterPro" id="IPR042001">
    <property type="entry name" value="Sortase_F"/>
</dbReference>
<gene>
    <name evidence="3" type="ORF">SAMN04490357_6795</name>
</gene>
<dbReference type="GO" id="GO:0016787">
    <property type="term" value="F:hydrolase activity"/>
    <property type="evidence" value="ECO:0007669"/>
    <property type="project" value="UniProtKB-KW"/>
</dbReference>
<accession>A0A1H5FTS9</accession>